<gene>
    <name evidence="4" type="ORF">OXX778_LOCUS3313</name>
</gene>
<dbReference type="PANTHER" id="PTHR11645">
    <property type="entry name" value="PYRROLINE-5-CARBOXYLATE REDUCTASE"/>
    <property type="match status" value="1"/>
</dbReference>
<dbReference type="GO" id="GO:0055129">
    <property type="term" value="P:L-proline biosynthetic process"/>
    <property type="evidence" value="ECO:0007669"/>
    <property type="project" value="TreeGrafter"/>
</dbReference>
<dbReference type="SUPFAM" id="SSF51735">
    <property type="entry name" value="NAD(P)-binding Rossmann-fold domains"/>
    <property type="match status" value="1"/>
</dbReference>
<dbReference type="PANTHER" id="PTHR11645:SF58">
    <property type="entry name" value="NADP-DEPENDENT OXIDOREDUCTASE DOMAIN-CONTAINING PROTEIN 1"/>
    <property type="match status" value="1"/>
</dbReference>
<dbReference type="AlphaFoldDB" id="A0A813NLU3"/>
<dbReference type="GO" id="GO:0004735">
    <property type="term" value="F:pyrroline-5-carboxylate reductase activity"/>
    <property type="evidence" value="ECO:0007669"/>
    <property type="project" value="TreeGrafter"/>
</dbReference>
<dbReference type="OrthoDB" id="195672at2759"/>
<comment type="similarity">
    <text evidence="1">Belongs to the pyrroline-5-carboxylate reductase family.</text>
</comment>
<evidence type="ECO:0000259" key="3">
    <source>
        <dbReference type="Pfam" id="PF03807"/>
    </source>
</evidence>
<dbReference type="Gene3D" id="3.40.50.720">
    <property type="entry name" value="NAD(P)-binding Rossmann-like Domain"/>
    <property type="match status" value="1"/>
</dbReference>
<dbReference type="InterPro" id="IPR028939">
    <property type="entry name" value="P5C_Rdtase_cat_N"/>
</dbReference>
<sequence>METQNLELDNLVSSENFAGSNEENPSDLNRELTSFFKNTSIGQSKNNDDSKNSKAMQIVKKEQDFFNLLESSSIELSSFNLNNEIISGIKELEFETELEQCHFPSRNIHIRNLRKKYHAQTFAVCAHAVYFVGIANQIRRNIEEIRTGSTRQKNSMLLNEMKKTPGLHVGIIGCGKLGYQLARCLLEYSEVYPNELQISTRQPELLKEFHRKNIKCYYDNRRLINSVNIAFICVLPSQLEQVVKDIKDYLPEKCIIYCLVRPYSGIQLKNFFNNGIVESFILKPEFNFTDNFKQSVINWNFTLDIFESFNKTDLVNAVNPFSSDENTIISMSNKIRASYIYALINICSFLNLAKKETLSALKNFAFFAISKNFKIEEAYFYENKNVSLFLPIADLVETATKPTEFSKKLDNHKSLRKSLAKNFSTFYEEANSWRMRNNLKS</sequence>
<evidence type="ECO:0000256" key="2">
    <source>
        <dbReference type="SAM" id="MobiDB-lite"/>
    </source>
</evidence>
<dbReference type="InterPro" id="IPR036291">
    <property type="entry name" value="NAD(P)-bd_dom_sf"/>
</dbReference>
<comment type="caution">
    <text evidence="4">The sequence shown here is derived from an EMBL/GenBank/DDBJ whole genome shotgun (WGS) entry which is preliminary data.</text>
</comment>
<dbReference type="EMBL" id="CAJNOC010000287">
    <property type="protein sequence ID" value="CAF0739434.1"/>
    <property type="molecule type" value="Genomic_DNA"/>
</dbReference>
<organism evidence="4 5">
    <name type="scientific">Brachionus calyciflorus</name>
    <dbReference type="NCBI Taxonomy" id="104777"/>
    <lineage>
        <taxon>Eukaryota</taxon>
        <taxon>Metazoa</taxon>
        <taxon>Spiralia</taxon>
        <taxon>Gnathifera</taxon>
        <taxon>Rotifera</taxon>
        <taxon>Eurotatoria</taxon>
        <taxon>Monogononta</taxon>
        <taxon>Pseudotrocha</taxon>
        <taxon>Ploima</taxon>
        <taxon>Brachionidae</taxon>
        <taxon>Brachionus</taxon>
    </lineage>
</organism>
<keyword evidence="5" id="KW-1185">Reference proteome</keyword>
<evidence type="ECO:0000313" key="5">
    <source>
        <dbReference type="Proteomes" id="UP000663879"/>
    </source>
</evidence>
<feature type="domain" description="Pyrroline-5-carboxylate reductase catalytic N-terminal" evidence="3">
    <location>
        <begin position="169"/>
        <end position="259"/>
    </location>
</feature>
<name>A0A813NLU3_9BILA</name>
<evidence type="ECO:0000313" key="4">
    <source>
        <dbReference type="EMBL" id="CAF0739434.1"/>
    </source>
</evidence>
<proteinExistence type="inferred from homology"/>
<dbReference type="Pfam" id="PF03807">
    <property type="entry name" value="F420_oxidored"/>
    <property type="match status" value="1"/>
</dbReference>
<dbReference type="Proteomes" id="UP000663879">
    <property type="component" value="Unassembled WGS sequence"/>
</dbReference>
<evidence type="ECO:0000256" key="1">
    <source>
        <dbReference type="ARBA" id="ARBA00005525"/>
    </source>
</evidence>
<protein>
    <recommendedName>
        <fullName evidence="3">Pyrroline-5-carboxylate reductase catalytic N-terminal domain-containing protein</fullName>
    </recommendedName>
</protein>
<reference evidence="4" key="1">
    <citation type="submission" date="2021-02" db="EMBL/GenBank/DDBJ databases">
        <authorList>
            <person name="Nowell W R."/>
        </authorList>
    </citation>
    <scope>NUCLEOTIDE SEQUENCE</scope>
    <source>
        <strain evidence="4">Ploen Becks lab</strain>
    </source>
</reference>
<feature type="region of interest" description="Disordered" evidence="2">
    <location>
        <begin position="1"/>
        <end position="28"/>
    </location>
</feature>
<accession>A0A813NLU3</accession>